<dbReference type="PANTHER" id="PTHR36169:SF1">
    <property type="entry name" value="ACETATE KINASE EUTQ"/>
    <property type="match status" value="1"/>
</dbReference>
<accession>A0ABW8UHA3</accession>
<keyword evidence="2" id="KW-1185">Reference proteome</keyword>
<proteinExistence type="predicted"/>
<dbReference type="Pfam" id="PF06249">
    <property type="entry name" value="EutQ"/>
    <property type="match status" value="1"/>
</dbReference>
<name>A0ABW8UHA3_9LACO</name>
<dbReference type="InterPro" id="IPR014710">
    <property type="entry name" value="RmlC-like_jellyroll"/>
</dbReference>
<dbReference type="Gene3D" id="2.60.120.10">
    <property type="entry name" value="Jelly Rolls"/>
    <property type="match status" value="1"/>
</dbReference>
<evidence type="ECO:0000313" key="1">
    <source>
        <dbReference type="EMBL" id="MFL2029269.1"/>
    </source>
</evidence>
<dbReference type="SUPFAM" id="SSF51182">
    <property type="entry name" value="RmlC-like cupins"/>
    <property type="match status" value="1"/>
</dbReference>
<dbReference type="Proteomes" id="UP001625389">
    <property type="component" value="Unassembled WGS sequence"/>
</dbReference>
<evidence type="ECO:0000313" key="2">
    <source>
        <dbReference type="Proteomes" id="UP001625389"/>
    </source>
</evidence>
<dbReference type="CDD" id="cd02228">
    <property type="entry name" value="cupin_EutQ"/>
    <property type="match status" value="1"/>
</dbReference>
<dbReference type="RefSeq" id="WP_407137308.1">
    <property type="nucleotide sequence ID" value="NZ_JBGQPK010000021.1"/>
</dbReference>
<dbReference type="InterPro" id="IPR011051">
    <property type="entry name" value="RmlC_Cupin_sf"/>
</dbReference>
<reference evidence="1 2" key="1">
    <citation type="submission" date="2024-08" db="EMBL/GenBank/DDBJ databases">
        <authorList>
            <person name="Arias E."/>
        </authorList>
    </citation>
    <scope>NUCLEOTIDE SEQUENCE [LARGE SCALE GENOMIC DNA]</scope>
    <source>
        <strain evidence="1 2">FAM 25317</strain>
    </source>
</reference>
<comment type="caution">
    <text evidence="1">The sequence shown here is derived from an EMBL/GenBank/DDBJ whole genome shotgun (WGS) entry which is preliminary data.</text>
</comment>
<dbReference type="InterPro" id="IPR010424">
    <property type="entry name" value="EutQ"/>
</dbReference>
<dbReference type="EMBL" id="JBGQPK010000021">
    <property type="protein sequence ID" value="MFL2029269.1"/>
    <property type="molecule type" value="Genomic_DNA"/>
</dbReference>
<protein>
    <submittedName>
        <fullName evidence="1">Cupin domain-containing protein</fullName>
    </submittedName>
</protein>
<organism evidence="1 2">
    <name type="scientific">Loigolactobacillus zhaoyuanensis</name>
    <dbReference type="NCBI Taxonomy" id="2486017"/>
    <lineage>
        <taxon>Bacteria</taxon>
        <taxon>Bacillati</taxon>
        <taxon>Bacillota</taxon>
        <taxon>Bacilli</taxon>
        <taxon>Lactobacillales</taxon>
        <taxon>Lactobacillaceae</taxon>
        <taxon>Loigolactobacillus</taxon>
    </lineage>
</organism>
<dbReference type="PANTHER" id="PTHR36169">
    <property type="entry name" value="ETHANOLAMINE UTILIZATION PROTEIN EUTQ"/>
    <property type="match status" value="1"/>
</dbReference>
<gene>
    <name evidence="1" type="ORF">ACEN34_06520</name>
</gene>
<sequence>MKKLICIKSVEAVHIKGQQNYSVDKDTIITPAAKDLADEYGISFVHDKAQSASTAGHNFTKKDLVELLKGIIADGGLENSNLPFKAECHSNGLKVVKGGSVRMDEFETGNPAADVKFQELVSKEESQMSAGFLEINHSSFDWKLTYEEIDYVISGTLQVVIDGKKYTATAGDVLFVPSGSDVTWGSPDQAHIFYTTYPSNWADLV</sequence>